<comment type="caution">
    <text evidence="2">The sequence shown here is derived from an EMBL/GenBank/DDBJ whole genome shotgun (WGS) entry which is preliminary data.</text>
</comment>
<dbReference type="EMBL" id="JBBJCI010000332">
    <property type="protein sequence ID" value="KAK7234296.1"/>
    <property type="molecule type" value="Genomic_DNA"/>
</dbReference>
<reference evidence="2 3" key="1">
    <citation type="submission" date="2024-03" db="EMBL/GenBank/DDBJ databases">
        <title>Aureococcus anophagefferens CCMP1851 and Kratosvirus quantuckense: Draft genome of a second virus-susceptible host strain in the model system.</title>
        <authorList>
            <person name="Chase E."/>
            <person name="Truchon A.R."/>
            <person name="Schepens W."/>
            <person name="Wilhelm S.W."/>
        </authorList>
    </citation>
    <scope>NUCLEOTIDE SEQUENCE [LARGE SCALE GENOMIC DNA]</scope>
    <source>
        <strain evidence="2 3">CCMP1851</strain>
    </source>
</reference>
<proteinExistence type="predicted"/>
<gene>
    <name evidence="2" type="ORF">SO694_0020408</name>
</gene>
<name>A0ABR1FNP4_AURAN</name>
<keyword evidence="3" id="KW-1185">Reference proteome</keyword>
<organism evidence="2 3">
    <name type="scientific">Aureococcus anophagefferens</name>
    <name type="common">Harmful bloom alga</name>
    <dbReference type="NCBI Taxonomy" id="44056"/>
    <lineage>
        <taxon>Eukaryota</taxon>
        <taxon>Sar</taxon>
        <taxon>Stramenopiles</taxon>
        <taxon>Ochrophyta</taxon>
        <taxon>Pelagophyceae</taxon>
        <taxon>Pelagomonadales</taxon>
        <taxon>Pelagomonadaceae</taxon>
        <taxon>Aureococcus</taxon>
    </lineage>
</organism>
<evidence type="ECO:0000256" key="1">
    <source>
        <dbReference type="SAM" id="MobiDB-lite"/>
    </source>
</evidence>
<evidence type="ECO:0000313" key="3">
    <source>
        <dbReference type="Proteomes" id="UP001363151"/>
    </source>
</evidence>
<evidence type="ECO:0000313" key="2">
    <source>
        <dbReference type="EMBL" id="KAK7234296.1"/>
    </source>
</evidence>
<sequence>MVSAATAAVPPGAIPSAFVLTVRARCPTASSPALLAAAANAASDRDFGPMRDAVARNEAARRAGRGGGGGRRRRAGRWRARAQRWHAAAGANALVPFGTIVAATLGGMVLDGRAAPARRTRRRPRASWRR</sequence>
<accession>A0ABR1FNP4</accession>
<protein>
    <submittedName>
        <fullName evidence="2">Na+/H+ antiporter</fullName>
    </submittedName>
</protein>
<feature type="region of interest" description="Disordered" evidence="1">
    <location>
        <begin position="58"/>
        <end position="78"/>
    </location>
</feature>
<dbReference type="Proteomes" id="UP001363151">
    <property type="component" value="Unassembled WGS sequence"/>
</dbReference>